<evidence type="ECO:0000313" key="2">
    <source>
        <dbReference type="EMBL" id="AIG79549.1"/>
    </source>
</evidence>
<reference evidence="2 3" key="1">
    <citation type="journal article" date="2014" name="J. Biotechnol.">
        <title>Complete genome sequence of the actinobacterium Amycolatopsis japonica MG417-CF17(T) (=DSM 44213T) producing (S,S)-N,N'-ethylenediaminedisuccinic acid.</title>
        <authorList>
            <person name="Stegmann E."/>
            <person name="Albersmeier A."/>
            <person name="Spohn M."/>
            <person name="Gert H."/>
            <person name="Weber T."/>
            <person name="Wohlleben W."/>
            <person name="Kalinowski J."/>
            <person name="Ruckert C."/>
        </authorList>
    </citation>
    <scope>NUCLEOTIDE SEQUENCE [LARGE SCALE GENOMIC DNA]</scope>
    <source>
        <strain evidence="3">MG417-CF17 (DSM 44213)</strain>
    </source>
</reference>
<accession>A0A075V4X0</accession>
<feature type="compositionally biased region" description="Basic and acidic residues" evidence="1">
    <location>
        <begin position="365"/>
        <end position="380"/>
    </location>
</feature>
<sequence>MTEEKSSIADGIDVQAYDESMSANLDRAMGHVPVAGTIYKSGKSIASHAQQAAQADNPAELASAGAALVGDGAAFVGAAATDMVTFAMDPIGWLVSHGLNMLLELVQPLQDALHQVTGDGPAIGHASENFVTLANGFVALADDFEKTGDAALAEWVDDAGKAAKEALGDFSAGIRGVGSAAGSVAEVLQMWSMVMVVIEELIKGIITELISWLITIWLPALAASVISFGSSVAAAMTASIAKAASVLQKVTKYLGKFGKLLDTFIEYLAKYATKVVDMTRKFRIGTYAGESKFSLNVLENTAGVALTPSNRVLTTMFGTSVGARPLVSGAAVKGGIGAGKAAYTEGKEAVTPEGENEPWFNKSEIGGDKSPEETRGNLDI</sequence>
<dbReference type="EMBL" id="CP008953">
    <property type="protein sequence ID" value="AIG79549.1"/>
    <property type="molecule type" value="Genomic_DNA"/>
</dbReference>
<feature type="region of interest" description="Disordered" evidence="1">
    <location>
        <begin position="345"/>
        <end position="380"/>
    </location>
</feature>
<dbReference type="HOGENOM" id="CLU_061164_0_0_11"/>
<gene>
    <name evidence="2" type="ORF">AJAP_33705</name>
</gene>
<dbReference type="KEGG" id="aja:AJAP_33705"/>
<proteinExistence type="predicted"/>
<keyword evidence="3" id="KW-1185">Reference proteome</keyword>
<protein>
    <submittedName>
        <fullName evidence="2">Uncharacterized protein</fullName>
    </submittedName>
</protein>
<evidence type="ECO:0000313" key="3">
    <source>
        <dbReference type="Proteomes" id="UP000028492"/>
    </source>
</evidence>
<dbReference type="Proteomes" id="UP000028492">
    <property type="component" value="Chromosome"/>
</dbReference>
<dbReference type="AlphaFoldDB" id="A0A075V4X0"/>
<organism evidence="2 3">
    <name type="scientific">Amycolatopsis japonica</name>
    <dbReference type="NCBI Taxonomy" id="208439"/>
    <lineage>
        <taxon>Bacteria</taxon>
        <taxon>Bacillati</taxon>
        <taxon>Actinomycetota</taxon>
        <taxon>Actinomycetes</taxon>
        <taxon>Pseudonocardiales</taxon>
        <taxon>Pseudonocardiaceae</taxon>
        <taxon>Amycolatopsis</taxon>
        <taxon>Amycolatopsis japonica group</taxon>
    </lineage>
</organism>
<dbReference type="RefSeq" id="WP_038518863.1">
    <property type="nucleotide sequence ID" value="NZ_CP008953.1"/>
</dbReference>
<dbReference type="STRING" id="208439.AJAP_33705"/>
<evidence type="ECO:0000256" key="1">
    <source>
        <dbReference type="SAM" id="MobiDB-lite"/>
    </source>
</evidence>
<dbReference type="eggNOG" id="COG5164">
    <property type="taxonomic scope" value="Bacteria"/>
</dbReference>
<name>A0A075V4X0_9PSEU</name>